<evidence type="ECO:0000313" key="1">
    <source>
        <dbReference type="EMBL" id="PIR83888.1"/>
    </source>
</evidence>
<sequence>MNRHPKRRPLSNGRADRSIKDLRTCLGDFVIPAKMRLLRQVLGRKPKDELIDALFDIVHLPDLLDHFKDDIERHTNGGF</sequence>
<dbReference type="Proteomes" id="UP000231192">
    <property type="component" value="Unassembled WGS sequence"/>
</dbReference>
<comment type="caution">
    <text evidence="1">The sequence shown here is derived from an EMBL/GenBank/DDBJ whole genome shotgun (WGS) entry which is preliminary data.</text>
</comment>
<name>A0A2H0UBU1_9BACT</name>
<gene>
    <name evidence="1" type="ORF">COU18_01895</name>
</gene>
<protein>
    <submittedName>
        <fullName evidence="1">Uncharacterized protein</fullName>
    </submittedName>
</protein>
<reference evidence="2" key="1">
    <citation type="submission" date="2017-09" db="EMBL/GenBank/DDBJ databases">
        <title>Depth-based differentiation of microbial function through sediment-hosted aquifers and enrichment of novel symbionts in the deep terrestrial subsurface.</title>
        <authorList>
            <person name="Probst A.J."/>
            <person name="Ladd B."/>
            <person name="Jarett J.K."/>
            <person name="Geller-Mcgrath D.E."/>
            <person name="Sieber C.M.K."/>
            <person name="Emerson J.B."/>
            <person name="Anantharaman K."/>
            <person name="Thomas B.C."/>
            <person name="Malmstrom R."/>
            <person name="Stieglmeier M."/>
            <person name="Klingl A."/>
            <person name="Woyke T."/>
            <person name="Ryan C.M."/>
            <person name="Banfield J.F."/>
        </authorList>
    </citation>
    <scope>NUCLEOTIDE SEQUENCE [LARGE SCALE GENOMIC DNA]</scope>
</reference>
<proteinExistence type="predicted"/>
<accession>A0A2H0UBU1</accession>
<dbReference type="EMBL" id="PFBK01000004">
    <property type="protein sequence ID" value="PIR83888.1"/>
    <property type="molecule type" value="Genomic_DNA"/>
</dbReference>
<organism evidence="1 2">
    <name type="scientific">Candidatus Kaiserbacteria bacterium CG10_big_fil_rev_8_21_14_0_10_51_14</name>
    <dbReference type="NCBI Taxonomy" id="1974610"/>
    <lineage>
        <taxon>Bacteria</taxon>
        <taxon>Candidatus Kaiseribacteriota</taxon>
    </lineage>
</organism>
<dbReference type="AlphaFoldDB" id="A0A2H0UBU1"/>
<evidence type="ECO:0000313" key="2">
    <source>
        <dbReference type="Proteomes" id="UP000231192"/>
    </source>
</evidence>